<feature type="signal peptide" evidence="1">
    <location>
        <begin position="1"/>
        <end position="18"/>
    </location>
</feature>
<accession>A0A6B0V1I2</accession>
<name>A0A6B0V1I2_IXORI</name>
<reference evidence="2" key="1">
    <citation type="submission" date="2019-12" db="EMBL/GenBank/DDBJ databases">
        <title>An insight into the sialome of adult female Ixodes ricinus ticks feeding for 6 days.</title>
        <authorList>
            <person name="Perner J."/>
            <person name="Ribeiro J.M.C."/>
        </authorList>
    </citation>
    <scope>NUCLEOTIDE SEQUENCE</scope>
    <source>
        <strain evidence="2">Semi-engorged</strain>
        <tissue evidence="2">Salivary glands</tissue>
    </source>
</reference>
<evidence type="ECO:0000313" key="2">
    <source>
        <dbReference type="EMBL" id="MXU95218.1"/>
    </source>
</evidence>
<protein>
    <submittedName>
        <fullName evidence="2">Putative salivary secreted protein</fullName>
    </submittedName>
</protein>
<feature type="chain" id="PRO_5025415596" evidence="1">
    <location>
        <begin position="19"/>
        <end position="181"/>
    </location>
</feature>
<proteinExistence type="predicted"/>
<sequence length="181" mass="21312">MVLITFLLILLTPTFLNGESPSWPLGIKNECTKLIREGGQIACNLTGEGDYYSMSITNCWVTCTRGFNMFMLPDPECKRVLESIKEKRKDARLVTVNNTKDYLWNVTWCGVKSTADILWSFHRRDRTYAWDGYQKLFGKLPPYGFEDCDQEDIDRLRKWVKRWREYREIAIKAMCSKKLEK</sequence>
<keyword evidence="1" id="KW-0732">Signal</keyword>
<evidence type="ECO:0000256" key="1">
    <source>
        <dbReference type="SAM" id="SignalP"/>
    </source>
</evidence>
<dbReference type="AlphaFoldDB" id="A0A6B0V1I2"/>
<organism evidence="2">
    <name type="scientific">Ixodes ricinus</name>
    <name type="common">Common tick</name>
    <name type="synonym">Acarus ricinus</name>
    <dbReference type="NCBI Taxonomy" id="34613"/>
    <lineage>
        <taxon>Eukaryota</taxon>
        <taxon>Metazoa</taxon>
        <taxon>Ecdysozoa</taxon>
        <taxon>Arthropoda</taxon>
        <taxon>Chelicerata</taxon>
        <taxon>Arachnida</taxon>
        <taxon>Acari</taxon>
        <taxon>Parasitiformes</taxon>
        <taxon>Ixodida</taxon>
        <taxon>Ixodoidea</taxon>
        <taxon>Ixodidae</taxon>
        <taxon>Ixodinae</taxon>
        <taxon>Ixodes</taxon>
    </lineage>
</organism>
<dbReference type="EMBL" id="GIFC01013135">
    <property type="protein sequence ID" value="MXU95218.1"/>
    <property type="molecule type" value="Transcribed_RNA"/>
</dbReference>